<protein>
    <submittedName>
        <fullName evidence="2">Uncharacterized protein</fullName>
    </submittedName>
</protein>
<evidence type="ECO:0000313" key="3">
    <source>
        <dbReference type="Proteomes" id="UP000245771"/>
    </source>
</evidence>
<evidence type="ECO:0000256" key="1">
    <source>
        <dbReference type="SAM" id="MobiDB-lite"/>
    </source>
</evidence>
<evidence type="ECO:0000313" key="2">
    <source>
        <dbReference type="EMBL" id="PWN37587.1"/>
    </source>
</evidence>
<dbReference type="InParanoid" id="A0A316VIU4"/>
<accession>A0A316VIU4</accession>
<gene>
    <name evidence="2" type="ORF">FA14DRAFT_152954</name>
</gene>
<name>A0A316VIU4_9BASI</name>
<dbReference type="Proteomes" id="UP000245771">
    <property type="component" value="Unassembled WGS sequence"/>
</dbReference>
<feature type="compositionally biased region" description="Low complexity" evidence="1">
    <location>
        <begin position="124"/>
        <end position="140"/>
    </location>
</feature>
<dbReference type="GeneID" id="37019343"/>
<feature type="compositionally biased region" description="Basic and acidic residues" evidence="1">
    <location>
        <begin position="113"/>
        <end position="123"/>
    </location>
</feature>
<dbReference type="EMBL" id="KZ819602">
    <property type="protein sequence ID" value="PWN37587.1"/>
    <property type="molecule type" value="Genomic_DNA"/>
</dbReference>
<organism evidence="2 3">
    <name type="scientific">Meira miltonrushii</name>
    <dbReference type="NCBI Taxonomy" id="1280837"/>
    <lineage>
        <taxon>Eukaryota</taxon>
        <taxon>Fungi</taxon>
        <taxon>Dikarya</taxon>
        <taxon>Basidiomycota</taxon>
        <taxon>Ustilaginomycotina</taxon>
        <taxon>Exobasidiomycetes</taxon>
        <taxon>Exobasidiales</taxon>
        <taxon>Brachybasidiaceae</taxon>
        <taxon>Meira</taxon>
    </lineage>
</organism>
<reference evidence="2 3" key="1">
    <citation type="journal article" date="2018" name="Mol. Biol. Evol.">
        <title>Broad Genomic Sampling Reveals a Smut Pathogenic Ancestry of the Fungal Clade Ustilaginomycotina.</title>
        <authorList>
            <person name="Kijpornyongpan T."/>
            <person name="Mondo S.J."/>
            <person name="Barry K."/>
            <person name="Sandor L."/>
            <person name="Lee J."/>
            <person name="Lipzen A."/>
            <person name="Pangilinan J."/>
            <person name="LaButti K."/>
            <person name="Hainaut M."/>
            <person name="Henrissat B."/>
            <person name="Grigoriev I.V."/>
            <person name="Spatafora J.W."/>
            <person name="Aime M.C."/>
        </authorList>
    </citation>
    <scope>NUCLEOTIDE SEQUENCE [LARGE SCALE GENOMIC DNA]</scope>
    <source>
        <strain evidence="2 3">MCA 3882</strain>
    </source>
</reference>
<feature type="region of interest" description="Disordered" evidence="1">
    <location>
        <begin position="94"/>
        <end position="161"/>
    </location>
</feature>
<proteinExistence type="predicted"/>
<keyword evidence="3" id="KW-1185">Reference proteome</keyword>
<sequence>MATKTDLDDQSKPNIASSSNTVIIPTKFEFDTLQNVELATGFRAPPTSPCNTFVGVGGTTMTSLMSKLQMENCTLPHITPQELEMQNELLIKQRKRGRKSAPHVATLFSSPSRSKDDESEHADSSFATSSSTSIPSSSSFFGGGQGNYPPPNSPENSISSSMIDQNNSMLANFSCNPIGDQEEQQTCTSSYSSIAERATQLSQLKTQLHLTHKLEQIRRTSDSTAGIE</sequence>
<dbReference type="RefSeq" id="XP_025357889.1">
    <property type="nucleotide sequence ID" value="XM_025497562.1"/>
</dbReference>
<dbReference type="AlphaFoldDB" id="A0A316VIU4"/>